<evidence type="ECO:0000313" key="2">
    <source>
        <dbReference type="EMBL" id="CAG8841352.1"/>
    </source>
</evidence>
<dbReference type="Proteomes" id="UP000789901">
    <property type="component" value="Unassembled WGS sequence"/>
</dbReference>
<feature type="region of interest" description="Disordered" evidence="1">
    <location>
        <begin position="195"/>
        <end position="221"/>
    </location>
</feature>
<accession>A0ABN7WWF1</accession>
<evidence type="ECO:0000313" key="3">
    <source>
        <dbReference type="Proteomes" id="UP000789901"/>
    </source>
</evidence>
<evidence type="ECO:0000256" key="1">
    <source>
        <dbReference type="SAM" id="MobiDB-lite"/>
    </source>
</evidence>
<protein>
    <submittedName>
        <fullName evidence="2">12957_t:CDS:1</fullName>
    </submittedName>
</protein>
<name>A0ABN7WWF1_GIGMA</name>
<reference evidence="2 3" key="1">
    <citation type="submission" date="2021-06" db="EMBL/GenBank/DDBJ databases">
        <authorList>
            <person name="Kallberg Y."/>
            <person name="Tangrot J."/>
            <person name="Rosling A."/>
        </authorList>
    </citation>
    <scope>NUCLEOTIDE SEQUENCE [LARGE SCALE GENOMIC DNA]</scope>
    <source>
        <strain evidence="2 3">120-4 pot B 10/14</strain>
    </source>
</reference>
<feature type="region of interest" description="Disordered" evidence="1">
    <location>
        <begin position="1"/>
        <end position="35"/>
    </location>
</feature>
<feature type="compositionally biased region" description="Polar residues" evidence="1">
    <location>
        <begin position="195"/>
        <end position="210"/>
    </location>
</feature>
<comment type="caution">
    <text evidence="2">The sequence shown here is derived from an EMBL/GenBank/DDBJ whole genome shotgun (WGS) entry which is preliminary data.</text>
</comment>
<proteinExistence type="predicted"/>
<sequence>MQKKLKSIEKTNPKYLKKYKISPTQNHQNADNDNKLQNIMGGDPYIDPKEQEPTLNNHHNNCHSRSIPFSTSKIRPNKNISRQSTYAPISNNKQSVRLEVCTSSKYQSLNDIVHSCVLSDNTTNYGIPDIQILCENSGNRSDGCKSGNEFEIWNPMNGSAICNFDILNPRNGSDICNFEECGSARDNSKDYNLENGSNDHNLENRSNGYDSRTETGGIRPEVHNPGNRINANNLVNGTNSHNLRCYNSGNRFVGYNLQLVFKYYLRVRSVIYKKYKLLIWNLKRSNFSPSLICEHCIAFLLDCIFDLS</sequence>
<keyword evidence="3" id="KW-1185">Reference proteome</keyword>
<feature type="compositionally biased region" description="Polar residues" evidence="1">
    <location>
        <begin position="22"/>
        <end position="35"/>
    </location>
</feature>
<feature type="compositionally biased region" description="Basic and acidic residues" evidence="1">
    <location>
        <begin position="1"/>
        <end position="12"/>
    </location>
</feature>
<gene>
    <name evidence="2" type="ORF">GMARGA_LOCUS35385</name>
</gene>
<organism evidence="2 3">
    <name type="scientific">Gigaspora margarita</name>
    <dbReference type="NCBI Taxonomy" id="4874"/>
    <lineage>
        <taxon>Eukaryota</taxon>
        <taxon>Fungi</taxon>
        <taxon>Fungi incertae sedis</taxon>
        <taxon>Mucoromycota</taxon>
        <taxon>Glomeromycotina</taxon>
        <taxon>Glomeromycetes</taxon>
        <taxon>Diversisporales</taxon>
        <taxon>Gigasporaceae</taxon>
        <taxon>Gigaspora</taxon>
    </lineage>
</organism>
<dbReference type="EMBL" id="CAJVQB010065583">
    <property type="protein sequence ID" value="CAG8841352.1"/>
    <property type="molecule type" value="Genomic_DNA"/>
</dbReference>